<accession>A0A4Y9VQ70</accession>
<evidence type="ECO:0000313" key="2">
    <source>
        <dbReference type="Proteomes" id="UP000297706"/>
    </source>
</evidence>
<evidence type="ECO:0000313" key="1">
    <source>
        <dbReference type="EMBL" id="TFW71018.1"/>
    </source>
</evidence>
<dbReference type="AlphaFoldDB" id="A0A4Y9VQ70"/>
<gene>
    <name evidence="1" type="ORF">C3Y98_08590</name>
</gene>
<sequence length="566" mass="60222">MMSSRPLGHSGQRGMVLILIAFIIGLGAAAFMFKMFNASSLQVEQDEKTMRVLGEAKSALIAWAVSHPNHPGQMPYPDRNGDGNYDGYSDCFATNVSFSYSFLLGRLPIHGLDPNCNNHGITVTAALGADFRDATGEPLWYAVSKNLVHDYNGTGANPIINPGVANVATDWIEVVDRNGNVISNRVAAVIIAPGTSVGGQDRSSAAPDAREYLDRIVRSSDGVPFKNYALPPLEVNQFIMGEDIRRVGANDTVFQKPYYFNDKLVYITADELLTALEARAANELKNALLNYYEPASGDRPNGRGVGYFPYAASLGSSKDYACVASNVVGVLPISSVAPADFTCNYSRGGGLTSASCSTGFTNISAIVMRKNNNFTSFSGACSYSGRDCTCAGAGSCSRGGQTFSCNALGSCNANFNGTVTFKGGEFTSANSRCSLSCTDVACSGAGAGSATRTSCVDPVFNTGGSQLPTWIMTNRWYDYFYYASSRTGIKLTGGNKTNVDSLLIGTGRSIVAPFSVPSKGSAQSRPSCAINDYLDSAENANADQIFDRQNITRTPNYNDHTYIVAP</sequence>
<dbReference type="OrthoDB" id="8532329at2"/>
<organism evidence="1 2">
    <name type="scientific">Methylotenera oryzisoli</name>
    <dbReference type="NCBI Taxonomy" id="2080758"/>
    <lineage>
        <taxon>Bacteria</taxon>
        <taxon>Pseudomonadati</taxon>
        <taxon>Pseudomonadota</taxon>
        <taxon>Betaproteobacteria</taxon>
        <taxon>Nitrosomonadales</taxon>
        <taxon>Methylophilaceae</taxon>
        <taxon>Methylotenera</taxon>
    </lineage>
</organism>
<dbReference type="Proteomes" id="UP000297706">
    <property type="component" value="Unassembled WGS sequence"/>
</dbReference>
<protein>
    <submittedName>
        <fullName evidence="1">Uncharacterized protein</fullName>
    </submittedName>
</protein>
<keyword evidence="2" id="KW-1185">Reference proteome</keyword>
<proteinExistence type="predicted"/>
<reference evidence="1 2" key="1">
    <citation type="submission" date="2018-02" db="EMBL/GenBank/DDBJ databases">
        <title>A novel lanthanide dependent methylotroph, Methylotenera sp. La3113.</title>
        <authorList>
            <person name="Lv H."/>
            <person name="Tani A."/>
        </authorList>
    </citation>
    <scope>NUCLEOTIDE SEQUENCE [LARGE SCALE GENOMIC DNA]</scope>
    <source>
        <strain evidence="1 2">La3113</strain>
    </source>
</reference>
<name>A0A4Y9VQ70_9PROT</name>
<comment type="caution">
    <text evidence="1">The sequence shown here is derived from an EMBL/GenBank/DDBJ whole genome shotgun (WGS) entry which is preliminary data.</text>
</comment>
<dbReference type="EMBL" id="PQVH01000010">
    <property type="protein sequence ID" value="TFW71018.1"/>
    <property type="molecule type" value="Genomic_DNA"/>
</dbReference>